<gene>
    <name evidence="1" type="ORF">DRF58_06115</name>
</gene>
<keyword evidence="2" id="KW-1185">Reference proteome</keyword>
<dbReference type="EMBL" id="QNUG01000010">
    <property type="protein sequence ID" value="REC71389.1"/>
    <property type="molecule type" value="Genomic_DNA"/>
</dbReference>
<protein>
    <submittedName>
        <fullName evidence="1">Uncharacterized protein</fullName>
    </submittedName>
</protein>
<dbReference type="AlphaFoldDB" id="A0A3D9D039"/>
<dbReference type="Proteomes" id="UP000256326">
    <property type="component" value="Unassembled WGS sequence"/>
</dbReference>
<accession>A0A3D9D039</accession>
<proteinExistence type="predicted"/>
<evidence type="ECO:0000313" key="1">
    <source>
        <dbReference type="EMBL" id="REC71389.1"/>
    </source>
</evidence>
<reference evidence="1 2" key="1">
    <citation type="journal article" date="2006" name="Int. J. Syst. Evol. Microbiol.">
        <title>Chryseobacterium hispanicum sp. nov., isolated from the drinking water distribution system of Sevilla, Spain.</title>
        <authorList>
            <person name="Gallego V."/>
            <person name="Garcia M.T."/>
            <person name="Ventosa A."/>
        </authorList>
    </citation>
    <scope>NUCLEOTIDE SEQUENCE [LARGE SCALE GENOMIC DNA]</scope>
    <source>
        <strain evidence="1 2">KCTC 22104</strain>
    </source>
</reference>
<name>A0A3D9D039_9FLAO</name>
<comment type="caution">
    <text evidence="1">The sequence shown here is derived from an EMBL/GenBank/DDBJ whole genome shotgun (WGS) entry which is preliminary data.</text>
</comment>
<organism evidence="1 2">
    <name type="scientific">Epilithonimonas hispanica</name>
    <dbReference type="NCBI Taxonomy" id="358687"/>
    <lineage>
        <taxon>Bacteria</taxon>
        <taxon>Pseudomonadati</taxon>
        <taxon>Bacteroidota</taxon>
        <taxon>Flavobacteriia</taxon>
        <taxon>Flavobacteriales</taxon>
        <taxon>Weeksellaceae</taxon>
        <taxon>Chryseobacterium group</taxon>
        <taxon>Epilithonimonas</taxon>
    </lineage>
</organism>
<evidence type="ECO:0000313" key="2">
    <source>
        <dbReference type="Proteomes" id="UP000256326"/>
    </source>
</evidence>
<sequence length="336" mass="37268">MGANRRFFTMEKKITPFIFTVDTSLIVAGATNGSENPLSYILPILSLTSAIVRVNDGRADISLTSSNLSANRRLVFASAGVYKITIFQVNMTFHANNSTVGIDKNKMISIDNWGNNTTYNIQCFRYCYNLEFKATNTLVLPSVISAFFAETKGFPSKDISNLDTSKVTDAVNVFANVPTKFKKLLNPFFLNLTNANGIYSGLDLSELEKLEIISNTLTTANDIFSGATRPFYGEIILQTPNLTNITALCYRFSTPPPALDKCDFRSVNNALNFLRNPMSTTNVDKTLIAWAKLPTMVSGVTWDWKGSKYSNNSEVITAYNKITNEWGVIFTNLTMA</sequence>